<proteinExistence type="inferred from homology"/>
<keyword evidence="4" id="KW-0028">Amino-acid biosynthesis</keyword>
<organism evidence="10 11">
    <name type="scientific">Candidatus Defluviibacterium haderslevense</name>
    <dbReference type="NCBI Taxonomy" id="2981993"/>
    <lineage>
        <taxon>Bacteria</taxon>
        <taxon>Pseudomonadati</taxon>
        <taxon>Bacteroidota</taxon>
        <taxon>Saprospiria</taxon>
        <taxon>Saprospirales</taxon>
        <taxon>Saprospiraceae</taxon>
        <taxon>Candidatus Defluviibacterium</taxon>
    </lineage>
</organism>
<dbReference type="GO" id="GO:0009073">
    <property type="term" value="P:aromatic amino acid family biosynthetic process"/>
    <property type="evidence" value="ECO:0007669"/>
    <property type="project" value="UniProtKB-KW"/>
</dbReference>
<dbReference type="SUPFAM" id="SSF55205">
    <property type="entry name" value="EPT/RTPC-like"/>
    <property type="match status" value="1"/>
</dbReference>
<name>A0A9D7S7P3_9BACT</name>
<comment type="pathway">
    <text evidence="1">Metabolic intermediate biosynthesis; chorismate biosynthesis; chorismate from D-erythrose 4-phosphate and phosphoenolpyruvate: step 6/7.</text>
</comment>
<dbReference type="EC" id="2.5.1.19" evidence="3"/>
<dbReference type="InterPro" id="IPR006264">
    <property type="entry name" value="EPSP_synthase"/>
</dbReference>
<evidence type="ECO:0000256" key="2">
    <source>
        <dbReference type="ARBA" id="ARBA00009948"/>
    </source>
</evidence>
<dbReference type="InterPro" id="IPR001986">
    <property type="entry name" value="Enolpyruvate_Tfrase_dom"/>
</dbReference>
<sequence length="414" mass="46993">MDRIRIIKSPTKLSGEVFLPGSKSISNRVLLINALSRSHIPVEHVSEAEDTQDMIRCLKDDGYDIYVGEGAAVLRFVLAYFFVSKKTRHVTASESLTRRPIKPLIDVLQQFGASFTFDRELNSLPCVITTPSILRINEIEIEAHQSSQFVSAILLIAPYLEHELKIRLPHKMVSASYVNMTISLMKLFGVEVQCDEYTFQIKPSNYKHISYTVEADWSSAAFIFCMAALADNVDLFIKGLKKSGLQADEKIVDYINEWGVRCQWTESGCQLSRPQMIRPKNITIDFLDHPDLFPALMILCAKAQINATFTNVQHLQFKESNRLKILCEFICSYGSSVNYETTEEQLDIRVNNGGFKFTELDILDTHNDHRLAMAYSLLGVNGDVQINNPMVVKKSFPEFWNVLKTIGFELMING</sequence>
<dbReference type="EMBL" id="JADKFW010000004">
    <property type="protein sequence ID" value="MBK9716866.1"/>
    <property type="molecule type" value="Genomic_DNA"/>
</dbReference>
<dbReference type="GO" id="GO:0008652">
    <property type="term" value="P:amino acid biosynthetic process"/>
    <property type="evidence" value="ECO:0007669"/>
    <property type="project" value="UniProtKB-KW"/>
</dbReference>
<comment type="catalytic activity">
    <reaction evidence="8">
        <text>3-phosphoshikimate + phosphoenolpyruvate = 5-O-(1-carboxyvinyl)-3-phosphoshikimate + phosphate</text>
        <dbReference type="Rhea" id="RHEA:21256"/>
        <dbReference type="ChEBI" id="CHEBI:43474"/>
        <dbReference type="ChEBI" id="CHEBI:57701"/>
        <dbReference type="ChEBI" id="CHEBI:58702"/>
        <dbReference type="ChEBI" id="CHEBI:145989"/>
        <dbReference type="EC" id="2.5.1.19"/>
    </reaction>
    <physiologicalReaction direction="left-to-right" evidence="8">
        <dbReference type="Rhea" id="RHEA:21257"/>
    </physiologicalReaction>
</comment>
<dbReference type="InterPro" id="IPR013792">
    <property type="entry name" value="RNA3'P_cycl/enolpyr_Trfase_a/b"/>
</dbReference>
<evidence type="ECO:0000256" key="6">
    <source>
        <dbReference type="ARBA" id="ARBA00023141"/>
    </source>
</evidence>
<dbReference type="GO" id="GO:0009423">
    <property type="term" value="P:chorismate biosynthetic process"/>
    <property type="evidence" value="ECO:0007669"/>
    <property type="project" value="TreeGrafter"/>
</dbReference>
<evidence type="ECO:0000313" key="11">
    <source>
        <dbReference type="Proteomes" id="UP000808349"/>
    </source>
</evidence>
<evidence type="ECO:0000256" key="4">
    <source>
        <dbReference type="ARBA" id="ARBA00022605"/>
    </source>
</evidence>
<dbReference type="AlphaFoldDB" id="A0A9D7S7P3"/>
<dbReference type="InterPro" id="IPR036968">
    <property type="entry name" value="Enolpyruvate_Tfrase_sf"/>
</dbReference>
<evidence type="ECO:0000256" key="8">
    <source>
        <dbReference type="ARBA" id="ARBA00044633"/>
    </source>
</evidence>
<evidence type="ECO:0000313" key="10">
    <source>
        <dbReference type="EMBL" id="MBK9716866.1"/>
    </source>
</evidence>
<evidence type="ECO:0000256" key="3">
    <source>
        <dbReference type="ARBA" id="ARBA00012450"/>
    </source>
</evidence>
<keyword evidence="6" id="KW-0057">Aromatic amino acid biosynthesis</keyword>
<evidence type="ECO:0000256" key="5">
    <source>
        <dbReference type="ARBA" id="ARBA00022679"/>
    </source>
</evidence>
<feature type="domain" description="Enolpyruvate transferase" evidence="9">
    <location>
        <begin position="65"/>
        <end position="403"/>
    </location>
</feature>
<reference evidence="10 11" key="1">
    <citation type="submission" date="2020-10" db="EMBL/GenBank/DDBJ databases">
        <title>Connecting structure to function with the recovery of over 1000 high-quality activated sludge metagenome-assembled genomes encoding full-length rRNA genes using long-read sequencing.</title>
        <authorList>
            <person name="Singleton C.M."/>
            <person name="Petriglieri F."/>
            <person name="Kristensen J.M."/>
            <person name="Kirkegaard R.H."/>
            <person name="Michaelsen T.Y."/>
            <person name="Andersen M.H."/>
            <person name="Karst S.M."/>
            <person name="Dueholm M.S."/>
            <person name="Nielsen P.H."/>
            <person name="Albertsen M."/>
        </authorList>
    </citation>
    <scope>NUCLEOTIDE SEQUENCE [LARGE SCALE GENOMIC DNA]</scope>
    <source>
        <strain evidence="10">Ribe_18-Q3-R11-54_BAT3C.373</strain>
    </source>
</reference>
<feature type="domain" description="Enolpyruvate transferase" evidence="9">
    <location>
        <begin position="8"/>
        <end position="60"/>
    </location>
</feature>
<evidence type="ECO:0000256" key="1">
    <source>
        <dbReference type="ARBA" id="ARBA00004811"/>
    </source>
</evidence>
<dbReference type="PIRSF" id="PIRSF000505">
    <property type="entry name" value="EPSPS"/>
    <property type="match status" value="1"/>
</dbReference>
<dbReference type="Pfam" id="PF00275">
    <property type="entry name" value="EPSP_synthase"/>
    <property type="match status" value="2"/>
</dbReference>
<dbReference type="GO" id="GO:0003866">
    <property type="term" value="F:3-phosphoshikimate 1-carboxyvinyltransferase activity"/>
    <property type="evidence" value="ECO:0007669"/>
    <property type="project" value="UniProtKB-EC"/>
</dbReference>
<dbReference type="PANTHER" id="PTHR21090:SF5">
    <property type="entry name" value="PENTAFUNCTIONAL AROM POLYPEPTIDE"/>
    <property type="match status" value="1"/>
</dbReference>
<dbReference type="Proteomes" id="UP000808349">
    <property type="component" value="Unassembled WGS sequence"/>
</dbReference>
<gene>
    <name evidence="10" type="ORF">IPO85_05005</name>
</gene>
<evidence type="ECO:0000256" key="7">
    <source>
        <dbReference type="ARBA" id="ARBA00030046"/>
    </source>
</evidence>
<comment type="caution">
    <text evidence="10">The sequence shown here is derived from an EMBL/GenBank/DDBJ whole genome shotgun (WGS) entry which is preliminary data.</text>
</comment>
<dbReference type="PANTHER" id="PTHR21090">
    <property type="entry name" value="AROM/DEHYDROQUINATE SYNTHASE"/>
    <property type="match status" value="1"/>
</dbReference>
<protein>
    <recommendedName>
        <fullName evidence="3">3-phosphoshikimate 1-carboxyvinyltransferase</fullName>
        <ecNumber evidence="3">2.5.1.19</ecNumber>
    </recommendedName>
    <alternativeName>
        <fullName evidence="7">5-enolpyruvylshikimate-3-phosphate synthase</fullName>
    </alternativeName>
</protein>
<accession>A0A9D7S7P3</accession>
<comment type="similarity">
    <text evidence="2">Belongs to the EPSP synthase family.</text>
</comment>
<evidence type="ECO:0000259" key="9">
    <source>
        <dbReference type="Pfam" id="PF00275"/>
    </source>
</evidence>
<keyword evidence="5" id="KW-0808">Transferase</keyword>
<dbReference type="Gene3D" id="3.65.10.10">
    <property type="entry name" value="Enolpyruvate transferase domain"/>
    <property type="match status" value="3"/>
</dbReference>